<gene>
    <name evidence="1" type="ORF">LSTR_LSTR010232</name>
</gene>
<dbReference type="Proteomes" id="UP000291343">
    <property type="component" value="Unassembled WGS sequence"/>
</dbReference>
<comment type="caution">
    <text evidence="1">The sequence shown here is derived from an EMBL/GenBank/DDBJ whole genome shotgun (WGS) entry which is preliminary data.</text>
</comment>
<evidence type="ECO:0000313" key="2">
    <source>
        <dbReference type="Proteomes" id="UP000291343"/>
    </source>
</evidence>
<dbReference type="EMBL" id="QKKF02028090">
    <property type="protein sequence ID" value="RZF35541.1"/>
    <property type="molecule type" value="Genomic_DNA"/>
</dbReference>
<protein>
    <submittedName>
        <fullName evidence="1">Uncharacterized protein</fullName>
    </submittedName>
</protein>
<accession>A0A482WQS7</accession>
<reference evidence="1 2" key="1">
    <citation type="journal article" date="2017" name="Gigascience">
        <title>Genome sequence of the small brown planthopper, Laodelphax striatellus.</title>
        <authorList>
            <person name="Zhu J."/>
            <person name="Jiang F."/>
            <person name="Wang X."/>
            <person name="Yang P."/>
            <person name="Bao Y."/>
            <person name="Zhao W."/>
            <person name="Wang W."/>
            <person name="Lu H."/>
            <person name="Wang Q."/>
            <person name="Cui N."/>
            <person name="Li J."/>
            <person name="Chen X."/>
            <person name="Luo L."/>
            <person name="Yu J."/>
            <person name="Kang L."/>
            <person name="Cui F."/>
        </authorList>
    </citation>
    <scope>NUCLEOTIDE SEQUENCE [LARGE SCALE GENOMIC DNA]</scope>
    <source>
        <strain evidence="1">Lst14</strain>
    </source>
</reference>
<dbReference type="InParanoid" id="A0A482WQS7"/>
<sequence length="74" mass="8632">MKEENERRIKEMLREKTGGADKGFLATGKNVSFFDHNIAIANKVRVISHPEDTKRYNNIVDTPQQWTKPEDEEE</sequence>
<keyword evidence="2" id="KW-1185">Reference proteome</keyword>
<dbReference type="AlphaFoldDB" id="A0A482WQS7"/>
<name>A0A482WQS7_LAOST</name>
<evidence type="ECO:0000313" key="1">
    <source>
        <dbReference type="EMBL" id="RZF35541.1"/>
    </source>
</evidence>
<organism evidence="1 2">
    <name type="scientific">Laodelphax striatellus</name>
    <name type="common">Small brown planthopper</name>
    <name type="synonym">Delphax striatella</name>
    <dbReference type="NCBI Taxonomy" id="195883"/>
    <lineage>
        <taxon>Eukaryota</taxon>
        <taxon>Metazoa</taxon>
        <taxon>Ecdysozoa</taxon>
        <taxon>Arthropoda</taxon>
        <taxon>Hexapoda</taxon>
        <taxon>Insecta</taxon>
        <taxon>Pterygota</taxon>
        <taxon>Neoptera</taxon>
        <taxon>Paraneoptera</taxon>
        <taxon>Hemiptera</taxon>
        <taxon>Auchenorrhyncha</taxon>
        <taxon>Fulgoroidea</taxon>
        <taxon>Delphacidae</taxon>
        <taxon>Criomorphinae</taxon>
        <taxon>Laodelphax</taxon>
    </lineage>
</organism>
<proteinExistence type="predicted"/>